<feature type="compositionally biased region" description="Polar residues" evidence="1">
    <location>
        <begin position="180"/>
        <end position="189"/>
    </location>
</feature>
<reference evidence="3" key="1">
    <citation type="journal article" date="2013" name="Proc. Natl. Acad. Sci. U.S.A.">
        <title>Genome structure and metabolic features in the red seaweed Chondrus crispus shed light on evolution of the Archaeplastida.</title>
        <authorList>
            <person name="Collen J."/>
            <person name="Porcel B."/>
            <person name="Carre W."/>
            <person name="Ball S.G."/>
            <person name="Chaparro C."/>
            <person name="Tonon T."/>
            <person name="Barbeyron T."/>
            <person name="Michel G."/>
            <person name="Noel B."/>
            <person name="Valentin K."/>
            <person name="Elias M."/>
            <person name="Artiguenave F."/>
            <person name="Arun A."/>
            <person name="Aury J.M."/>
            <person name="Barbosa-Neto J.F."/>
            <person name="Bothwell J.H."/>
            <person name="Bouget F.Y."/>
            <person name="Brillet L."/>
            <person name="Cabello-Hurtado F."/>
            <person name="Capella-Gutierrez S."/>
            <person name="Charrier B."/>
            <person name="Cladiere L."/>
            <person name="Cock J.M."/>
            <person name="Coelho S.M."/>
            <person name="Colleoni C."/>
            <person name="Czjzek M."/>
            <person name="Da Silva C."/>
            <person name="Delage L."/>
            <person name="Denoeud F."/>
            <person name="Deschamps P."/>
            <person name="Dittami S.M."/>
            <person name="Gabaldon T."/>
            <person name="Gachon C.M."/>
            <person name="Groisillier A."/>
            <person name="Herve C."/>
            <person name="Jabbari K."/>
            <person name="Katinka M."/>
            <person name="Kloareg B."/>
            <person name="Kowalczyk N."/>
            <person name="Labadie K."/>
            <person name="Leblanc C."/>
            <person name="Lopez P.J."/>
            <person name="McLachlan D.H."/>
            <person name="Meslet-Cladiere L."/>
            <person name="Moustafa A."/>
            <person name="Nehr Z."/>
            <person name="Nyvall Collen P."/>
            <person name="Panaud O."/>
            <person name="Partensky F."/>
            <person name="Poulain J."/>
            <person name="Rensing S.A."/>
            <person name="Rousvoal S."/>
            <person name="Samson G."/>
            <person name="Symeonidi A."/>
            <person name="Weissenbach J."/>
            <person name="Zambounis A."/>
            <person name="Wincker P."/>
            <person name="Boyen C."/>
        </authorList>
    </citation>
    <scope>NUCLEOTIDE SEQUENCE [LARGE SCALE GENOMIC DNA]</scope>
    <source>
        <strain evidence="3">cv. Stackhouse</strain>
    </source>
</reference>
<accession>R7Q9D5</accession>
<feature type="compositionally biased region" description="Basic and acidic residues" evidence="1">
    <location>
        <begin position="112"/>
        <end position="124"/>
    </location>
</feature>
<keyword evidence="3" id="KW-1185">Reference proteome</keyword>
<feature type="compositionally biased region" description="Basic and acidic residues" evidence="1">
    <location>
        <begin position="192"/>
        <end position="203"/>
    </location>
</feature>
<dbReference type="Gramene" id="CDF34085">
    <property type="protein sequence ID" value="CDF34085"/>
    <property type="gene ID" value="CHC_T00002658001"/>
</dbReference>
<evidence type="ECO:0000313" key="3">
    <source>
        <dbReference type="Proteomes" id="UP000012073"/>
    </source>
</evidence>
<dbReference type="KEGG" id="ccp:CHC_T00002658001"/>
<gene>
    <name evidence="2" type="ORF">CHC_T00002658001</name>
</gene>
<evidence type="ECO:0000313" key="2">
    <source>
        <dbReference type="EMBL" id="CDF34085.1"/>
    </source>
</evidence>
<name>R7Q9D5_CHOCR</name>
<dbReference type="Proteomes" id="UP000012073">
    <property type="component" value="Unassembled WGS sequence"/>
</dbReference>
<proteinExistence type="predicted"/>
<dbReference type="AlphaFoldDB" id="R7Q9D5"/>
<feature type="compositionally biased region" description="Acidic residues" evidence="1">
    <location>
        <begin position="257"/>
        <end position="268"/>
    </location>
</feature>
<sequence>MLDFTVNESPTRHTGSFARPVHAVASGVKRDHSAAVTTELLAATTEAALNAVSEASGKPKILRDLVDNTEQIRKGMEDSNAQPTCADAGGNEPEGLDAGAAGKNSTDEDGEQQGKELPERERANPDLSANECTQKADEVGAVAGIQPPEGESATKEQEAGSGMDSGTGPSASATKEHVTPSESQESPQAPANRHEEGGKDRDSLGFGTDSFSKSRDVDGSVSKDGANSGAGGQSAGDGSQIRMSGDPEGELRVDSQDALEVEAGDGGEDIMTAEAWPSLESIGHT</sequence>
<dbReference type="RefSeq" id="XP_005713904.1">
    <property type="nucleotide sequence ID" value="XM_005713847.1"/>
</dbReference>
<feature type="region of interest" description="Disordered" evidence="1">
    <location>
        <begin position="69"/>
        <end position="285"/>
    </location>
</feature>
<evidence type="ECO:0000256" key="1">
    <source>
        <dbReference type="SAM" id="MobiDB-lite"/>
    </source>
</evidence>
<protein>
    <submittedName>
        <fullName evidence="2">Uncharacterized protein</fullName>
    </submittedName>
</protein>
<organism evidence="2 3">
    <name type="scientific">Chondrus crispus</name>
    <name type="common">Carrageen Irish moss</name>
    <name type="synonym">Polymorpha crispa</name>
    <dbReference type="NCBI Taxonomy" id="2769"/>
    <lineage>
        <taxon>Eukaryota</taxon>
        <taxon>Rhodophyta</taxon>
        <taxon>Florideophyceae</taxon>
        <taxon>Rhodymeniophycidae</taxon>
        <taxon>Gigartinales</taxon>
        <taxon>Gigartinaceae</taxon>
        <taxon>Chondrus</taxon>
    </lineage>
</organism>
<dbReference type="EMBL" id="HG001672">
    <property type="protein sequence ID" value="CDF34085.1"/>
    <property type="molecule type" value="Genomic_DNA"/>
</dbReference>
<dbReference type="GeneID" id="17321612"/>